<dbReference type="EMBL" id="LODT01000006">
    <property type="protein sequence ID" value="KYR01883.1"/>
    <property type="molecule type" value="Genomic_DNA"/>
</dbReference>
<dbReference type="OMA" id="YKFGDWE"/>
<organism evidence="4 5">
    <name type="scientific">Tieghemostelium lacteum</name>
    <name type="common">Slime mold</name>
    <name type="synonym">Dictyostelium lacteum</name>
    <dbReference type="NCBI Taxonomy" id="361077"/>
    <lineage>
        <taxon>Eukaryota</taxon>
        <taxon>Amoebozoa</taxon>
        <taxon>Evosea</taxon>
        <taxon>Eumycetozoa</taxon>
        <taxon>Dictyostelia</taxon>
        <taxon>Dictyosteliales</taxon>
        <taxon>Raperosteliaceae</taxon>
        <taxon>Tieghemostelium</taxon>
    </lineage>
</organism>
<evidence type="ECO:0000256" key="2">
    <source>
        <dbReference type="ARBA" id="ARBA00022490"/>
    </source>
</evidence>
<gene>
    <name evidence="4" type="ORF">DLAC_01905</name>
</gene>
<keyword evidence="2" id="KW-0963">Cytoplasm</keyword>
<feature type="coiled-coil region" evidence="3">
    <location>
        <begin position="403"/>
        <end position="430"/>
    </location>
</feature>
<dbReference type="OrthoDB" id="4977at2759"/>
<dbReference type="GO" id="GO:0005869">
    <property type="term" value="C:dynactin complex"/>
    <property type="evidence" value="ECO:0007669"/>
    <property type="project" value="InterPro"/>
</dbReference>
<dbReference type="GO" id="GO:0005737">
    <property type="term" value="C:cytoplasm"/>
    <property type="evidence" value="ECO:0007669"/>
    <property type="project" value="UniProtKB-SubCell"/>
</dbReference>
<keyword evidence="5" id="KW-1185">Reference proteome</keyword>
<dbReference type="InParanoid" id="A0A152A6M0"/>
<proteinExistence type="predicted"/>
<accession>A0A152A6M0</accession>
<dbReference type="PANTHER" id="PTHR15346">
    <property type="entry name" value="DYNACTIN SUBUNIT"/>
    <property type="match status" value="1"/>
</dbReference>
<dbReference type="Pfam" id="PF04912">
    <property type="entry name" value="Dynamitin"/>
    <property type="match status" value="1"/>
</dbReference>
<dbReference type="GO" id="GO:0007017">
    <property type="term" value="P:microtubule-based process"/>
    <property type="evidence" value="ECO:0007669"/>
    <property type="project" value="InterPro"/>
</dbReference>
<dbReference type="AlphaFoldDB" id="A0A152A6M0"/>
<dbReference type="FunCoup" id="A0A152A6M0">
    <property type="interactions" value="352"/>
</dbReference>
<evidence type="ECO:0000313" key="5">
    <source>
        <dbReference type="Proteomes" id="UP000076078"/>
    </source>
</evidence>
<dbReference type="Proteomes" id="UP000076078">
    <property type="component" value="Unassembled WGS sequence"/>
</dbReference>
<comment type="subcellular location">
    <subcellularLocation>
        <location evidence="1">Cytoplasm</location>
    </subcellularLocation>
</comment>
<evidence type="ECO:0000256" key="3">
    <source>
        <dbReference type="SAM" id="Coils"/>
    </source>
</evidence>
<evidence type="ECO:0000313" key="4">
    <source>
        <dbReference type="EMBL" id="KYR01883.1"/>
    </source>
</evidence>
<sequence>MTENITTTTTTHQQSKKGVLDLPDINLSEPQTFETPDTSDLNTNNEVQSEIENADIDRTSLQSTKAYAKFNNRKFDNRNEDFSDSIAKKKPVEIRTGGLIKNQNVFDILPSAQELETPLQKFQRLQYEVMNFTQEMQSVAETGGEVEKDIKAIDLTNQLADLQNQLSSLLSNDKLVPILDKNKQILHHSQIQNTSSKKLISEIESFTGNNVGVDESKVSTESSKGNNNHVTYELFYTADQSKYQQSQRLIDLEKRLAKLENLTGGKSDSIPITQTLLEIREKLSLLEPTKIDLIQQKLKTSLKDMEAIKVQEENNAASTQKALNTNEKKINEIFDQMNRWDQISQQLPSIINRMYTLRSLHQEGITFSAQLSSLEKQQYEITSLLKNDSQIMNKMDESFKSNLSTIKLNIESIEKRINDLQLKITQKQQQ</sequence>
<comment type="caution">
    <text evidence="4">The sequence shown here is derived from an EMBL/GenBank/DDBJ whole genome shotgun (WGS) entry which is preliminary data.</text>
</comment>
<protein>
    <submittedName>
        <fullName evidence="4">Dynactin 50 kDa subunit</fullName>
    </submittedName>
</protein>
<dbReference type="InterPro" id="IPR028133">
    <property type="entry name" value="Dynamitin"/>
</dbReference>
<keyword evidence="3" id="KW-0175">Coiled coil</keyword>
<reference evidence="4 5" key="1">
    <citation type="submission" date="2015-12" db="EMBL/GenBank/DDBJ databases">
        <title>Dictyostelia acquired genes for synthesis and detection of signals that induce cell-type specialization by lateral gene transfer from prokaryotes.</title>
        <authorList>
            <person name="Gloeckner G."/>
            <person name="Schaap P."/>
        </authorList>
    </citation>
    <scope>NUCLEOTIDE SEQUENCE [LARGE SCALE GENOMIC DNA]</scope>
    <source>
        <strain evidence="4 5">TK</strain>
    </source>
</reference>
<evidence type="ECO:0000256" key="1">
    <source>
        <dbReference type="ARBA" id="ARBA00004496"/>
    </source>
</evidence>
<dbReference type="STRING" id="361077.A0A152A6M0"/>
<name>A0A152A6M0_TIELA</name>